<accession>A0A6G9W397</accession>
<protein>
    <submittedName>
        <fullName evidence="1">Uncharacterized protein</fullName>
    </submittedName>
</protein>
<proteinExistence type="predicted"/>
<name>A0A6G9W397_9ZZZZ</name>
<reference evidence="1" key="1">
    <citation type="submission" date="2019-08" db="EMBL/GenBank/DDBJ databases">
        <title>Identification of single stranded DNA viruses in chicken tracheal swab swabs.</title>
        <authorList>
            <person name="Chrzastek K."/>
            <person name="Kapczynski D."/>
            <person name="Kulkarni A."/>
            <person name="Chappell L."/>
            <person name="Schmidlin K."/>
            <person name="Varsani A."/>
        </authorList>
    </citation>
    <scope>NUCLEOTIDE SEQUENCE</scope>
    <source>
        <strain evidence="1">Mg8_260</strain>
    </source>
</reference>
<organism evidence="1">
    <name type="scientific">unidentified</name>
    <dbReference type="NCBI Taxonomy" id="32644"/>
    <lineage>
        <taxon>unclassified sequences</taxon>
    </lineage>
</organism>
<evidence type="ECO:0000313" key="1">
    <source>
        <dbReference type="EMBL" id="QIR82185.1"/>
    </source>
</evidence>
<dbReference type="AlphaFoldDB" id="A0A6G9W397"/>
<sequence>MQRQLDYFWRTIPSKEKRYQRDLHTVAYWGADDSTASETYTRVSNPLYMSSPGGSWTQDGPYRILFRHLQLSLNVDFSKAQPDCSPLPYWGYYRFSIFKAEKKAPASVITNIWIYSNAIGTGVDIDPPALDLPWIDVGADEYLYFQIELYRQPLTAPDGWRSKWLVSAWMDTYTQY</sequence>
<dbReference type="EMBL" id="MN379577">
    <property type="protein sequence ID" value="QIR82185.1"/>
    <property type="molecule type" value="Genomic_DNA"/>
</dbReference>